<dbReference type="KEGG" id="spoa:EQM13_16160"/>
<organism evidence="1 2">
    <name type="scientific">Acidilutibacter cellobiosedens</name>
    <dbReference type="NCBI Taxonomy" id="2507161"/>
    <lineage>
        <taxon>Bacteria</taxon>
        <taxon>Bacillati</taxon>
        <taxon>Bacillota</taxon>
        <taxon>Tissierellia</taxon>
        <taxon>Tissierellales</taxon>
        <taxon>Acidilutibacteraceae</taxon>
        <taxon>Acidilutibacter</taxon>
    </lineage>
</organism>
<evidence type="ECO:0000313" key="2">
    <source>
        <dbReference type="Proteomes" id="UP000287969"/>
    </source>
</evidence>
<keyword evidence="2" id="KW-1185">Reference proteome</keyword>
<protein>
    <submittedName>
        <fullName evidence="1">Uncharacterized protein</fullName>
    </submittedName>
</protein>
<dbReference type="AlphaFoldDB" id="A0A410QG53"/>
<dbReference type="EMBL" id="CP035282">
    <property type="protein sequence ID" value="QAT62987.1"/>
    <property type="molecule type" value="Genomic_DNA"/>
</dbReference>
<sequence length="77" mass="8649">MFYVKEKVSPSVDVTVDIHDDNVFCTCPNCGCEVEIDLVELFGNGEGDLYGTSVYCSECSKTKLKELKKRGIQYDNK</sequence>
<evidence type="ECO:0000313" key="1">
    <source>
        <dbReference type="EMBL" id="QAT62987.1"/>
    </source>
</evidence>
<dbReference type="OrthoDB" id="1666638at2"/>
<dbReference type="Proteomes" id="UP000287969">
    <property type="component" value="Chromosome"/>
</dbReference>
<dbReference type="RefSeq" id="WP_128753220.1">
    <property type="nucleotide sequence ID" value="NZ_CP035282.1"/>
</dbReference>
<reference evidence="2" key="1">
    <citation type="submission" date="2019-01" db="EMBL/GenBank/DDBJ databases">
        <title>Draft genomes of a novel of Sporanaerobacter strains.</title>
        <authorList>
            <person name="Ma S."/>
        </authorList>
    </citation>
    <scope>NUCLEOTIDE SEQUENCE [LARGE SCALE GENOMIC DNA]</scope>
    <source>
        <strain evidence="2">NJN-17</strain>
    </source>
</reference>
<name>A0A410QG53_9FIRM</name>
<proteinExistence type="predicted"/>
<gene>
    <name evidence="1" type="ORF">EQM13_16160</name>
</gene>
<accession>A0A410QG53</accession>